<feature type="non-terminal residue" evidence="10">
    <location>
        <position position="45"/>
    </location>
</feature>
<evidence type="ECO:0000256" key="3">
    <source>
        <dbReference type="ARBA" id="ARBA00023015"/>
    </source>
</evidence>
<dbReference type="STRING" id="57577.A0A2K3KS42"/>
<feature type="region of interest" description="Disordered" evidence="7">
    <location>
        <begin position="1"/>
        <end position="20"/>
    </location>
</feature>
<evidence type="ECO:0000313" key="11">
    <source>
        <dbReference type="Proteomes" id="UP000236291"/>
    </source>
</evidence>
<evidence type="ECO:0000256" key="4">
    <source>
        <dbReference type="ARBA" id="ARBA00023125"/>
    </source>
</evidence>
<dbReference type="Proteomes" id="UP000236291">
    <property type="component" value="Unassembled WGS sequence"/>
</dbReference>
<keyword evidence="5" id="KW-0804">Transcription</keyword>
<keyword evidence="4" id="KW-0238">DNA-binding</keyword>
<dbReference type="Gene3D" id="1.10.10.60">
    <property type="entry name" value="Homeodomain-like"/>
    <property type="match status" value="1"/>
</dbReference>
<evidence type="ECO:0000313" key="10">
    <source>
        <dbReference type="EMBL" id="PNX69085.1"/>
    </source>
</evidence>
<feature type="domain" description="HTH myb-type" evidence="9">
    <location>
        <begin position="9"/>
        <end position="45"/>
    </location>
</feature>
<reference evidence="10 11" key="1">
    <citation type="journal article" date="2014" name="Am. J. Bot.">
        <title>Genome assembly and annotation for red clover (Trifolium pratense; Fabaceae).</title>
        <authorList>
            <person name="Istvanek J."/>
            <person name="Jaros M."/>
            <person name="Krenek A."/>
            <person name="Repkova J."/>
        </authorList>
    </citation>
    <scope>NUCLEOTIDE SEQUENCE [LARGE SCALE GENOMIC DNA]</scope>
    <source>
        <strain evidence="11">cv. Tatra</strain>
        <tissue evidence="10">Young leaves</tissue>
    </source>
</reference>
<keyword evidence="2" id="KW-0677">Repeat</keyword>
<dbReference type="InterPro" id="IPR009057">
    <property type="entry name" value="Homeodomain-like_sf"/>
</dbReference>
<sequence>MGRAPCCDKANVKKGPWSPEEDATLKSYIETNGTGGNWIALPQKI</sequence>
<gene>
    <name evidence="10" type="ORF">L195_g064274</name>
</gene>
<comment type="subcellular location">
    <subcellularLocation>
        <location evidence="1">Nucleus</location>
    </subcellularLocation>
</comment>
<feature type="domain" description="Myb-like" evidence="8">
    <location>
        <begin position="9"/>
        <end position="45"/>
    </location>
</feature>
<dbReference type="InterPro" id="IPR017930">
    <property type="entry name" value="Myb_dom"/>
</dbReference>
<keyword evidence="3" id="KW-0805">Transcription regulation</keyword>
<evidence type="ECO:0000256" key="6">
    <source>
        <dbReference type="ARBA" id="ARBA00023242"/>
    </source>
</evidence>
<name>A0A2K3KS42_TRIPR</name>
<proteinExistence type="predicted"/>
<dbReference type="SUPFAM" id="SSF46689">
    <property type="entry name" value="Homeodomain-like"/>
    <property type="match status" value="1"/>
</dbReference>
<dbReference type="GO" id="GO:0005634">
    <property type="term" value="C:nucleus"/>
    <property type="evidence" value="ECO:0007669"/>
    <property type="project" value="UniProtKB-SubCell"/>
</dbReference>
<protein>
    <submittedName>
        <fullName evidence="10">R2R3-MYB transcription factor</fullName>
    </submittedName>
</protein>
<evidence type="ECO:0000256" key="7">
    <source>
        <dbReference type="SAM" id="MobiDB-lite"/>
    </source>
</evidence>
<dbReference type="InterPro" id="IPR001005">
    <property type="entry name" value="SANT/Myb"/>
</dbReference>
<dbReference type="GO" id="GO:0003677">
    <property type="term" value="F:DNA binding"/>
    <property type="evidence" value="ECO:0007669"/>
    <property type="project" value="UniProtKB-KW"/>
</dbReference>
<dbReference type="PANTHER" id="PTHR48000">
    <property type="entry name" value="OS09G0431300 PROTEIN"/>
    <property type="match status" value="1"/>
</dbReference>
<organism evidence="10 11">
    <name type="scientific">Trifolium pratense</name>
    <name type="common">Red clover</name>
    <dbReference type="NCBI Taxonomy" id="57577"/>
    <lineage>
        <taxon>Eukaryota</taxon>
        <taxon>Viridiplantae</taxon>
        <taxon>Streptophyta</taxon>
        <taxon>Embryophyta</taxon>
        <taxon>Tracheophyta</taxon>
        <taxon>Spermatophyta</taxon>
        <taxon>Magnoliopsida</taxon>
        <taxon>eudicotyledons</taxon>
        <taxon>Gunneridae</taxon>
        <taxon>Pentapetalae</taxon>
        <taxon>rosids</taxon>
        <taxon>fabids</taxon>
        <taxon>Fabales</taxon>
        <taxon>Fabaceae</taxon>
        <taxon>Papilionoideae</taxon>
        <taxon>50 kb inversion clade</taxon>
        <taxon>NPAAA clade</taxon>
        <taxon>Hologalegina</taxon>
        <taxon>IRL clade</taxon>
        <taxon>Trifolieae</taxon>
        <taxon>Trifolium</taxon>
    </lineage>
</organism>
<evidence type="ECO:0000259" key="8">
    <source>
        <dbReference type="PROSITE" id="PS50090"/>
    </source>
</evidence>
<dbReference type="PROSITE" id="PS51294">
    <property type="entry name" value="HTH_MYB"/>
    <property type="match status" value="1"/>
</dbReference>
<accession>A0A2K3KS42</accession>
<dbReference type="AlphaFoldDB" id="A0A2K3KS42"/>
<evidence type="ECO:0000259" key="9">
    <source>
        <dbReference type="PROSITE" id="PS51294"/>
    </source>
</evidence>
<dbReference type="PROSITE" id="PS50090">
    <property type="entry name" value="MYB_LIKE"/>
    <property type="match status" value="1"/>
</dbReference>
<dbReference type="PANTHER" id="PTHR48000:SF46">
    <property type="entry name" value="TRANSCRIPTION FACTOR MYB36"/>
    <property type="match status" value="1"/>
</dbReference>
<reference evidence="10 11" key="2">
    <citation type="journal article" date="2017" name="Front. Plant Sci.">
        <title>Gene Classification and Mining of Molecular Markers Useful in Red Clover (Trifolium pratense) Breeding.</title>
        <authorList>
            <person name="Istvanek J."/>
            <person name="Dluhosova J."/>
            <person name="Dluhos P."/>
            <person name="Patkova L."/>
            <person name="Nedelnik J."/>
            <person name="Repkova J."/>
        </authorList>
    </citation>
    <scope>NUCLEOTIDE SEQUENCE [LARGE SCALE GENOMIC DNA]</scope>
    <source>
        <strain evidence="11">cv. Tatra</strain>
        <tissue evidence="10">Young leaves</tissue>
    </source>
</reference>
<comment type="caution">
    <text evidence="10">The sequence shown here is derived from an EMBL/GenBank/DDBJ whole genome shotgun (WGS) entry which is preliminary data.</text>
</comment>
<evidence type="ECO:0000256" key="1">
    <source>
        <dbReference type="ARBA" id="ARBA00004123"/>
    </source>
</evidence>
<dbReference type="Pfam" id="PF00249">
    <property type="entry name" value="Myb_DNA-binding"/>
    <property type="match status" value="1"/>
</dbReference>
<evidence type="ECO:0000256" key="2">
    <source>
        <dbReference type="ARBA" id="ARBA00022737"/>
    </source>
</evidence>
<evidence type="ECO:0000256" key="5">
    <source>
        <dbReference type="ARBA" id="ARBA00023163"/>
    </source>
</evidence>
<dbReference type="EMBL" id="ASHM01240976">
    <property type="protein sequence ID" value="PNX69085.1"/>
    <property type="molecule type" value="Genomic_DNA"/>
</dbReference>
<keyword evidence="6" id="KW-0539">Nucleus</keyword>